<keyword evidence="3" id="KW-1185">Reference proteome</keyword>
<dbReference type="KEGG" id="caua:113056617"/>
<gene>
    <name evidence="4" type="primary">LOC113056617</name>
</gene>
<dbReference type="RefSeq" id="XP_026079175.1">
    <property type="nucleotide sequence ID" value="XM_026223390.1"/>
</dbReference>
<protein>
    <submittedName>
        <fullName evidence="4">Uncharacterized protein LOC113056617</fullName>
    </submittedName>
</protein>
<keyword evidence="1" id="KW-0863">Zinc-finger</keyword>
<evidence type="ECO:0000256" key="1">
    <source>
        <dbReference type="PROSITE-ProRule" id="PRU00042"/>
    </source>
</evidence>
<dbReference type="PANTHER" id="PTHR31912">
    <property type="entry name" value="IP13529P"/>
    <property type="match status" value="1"/>
</dbReference>
<evidence type="ECO:0000313" key="4">
    <source>
        <dbReference type="RefSeq" id="XP_026079175.1"/>
    </source>
</evidence>
<reference evidence="4" key="1">
    <citation type="submission" date="2025-08" db="UniProtKB">
        <authorList>
            <consortium name="RefSeq"/>
        </authorList>
    </citation>
    <scope>IDENTIFICATION</scope>
    <source>
        <strain evidence="4">Wakin</strain>
        <tissue evidence="4">Muscle</tissue>
    </source>
</reference>
<keyword evidence="1" id="KW-0862">Zinc</keyword>
<dbReference type="OrthoDB" id="10044445at2759"/>
<dbReference type="PROSITE" id="PS00028">
    <property type="entry name" value="ZINC_FINGER_C2H2_1"/>
    <property type="match status" value="1"/>
</dbReference>
<proteinExistence type="predicted"/>
<dbReference type="GeneID" id="113056617"/>
<feature type="domain" description="C2H2-type" evidence="2">
    <location>
        <begin position="36"/>
        <end position="65"/>
    </location>
</feature>
<accession>A0A6P6L3U9</accession>
<dbReference type="PANTHER" id="PTHR31912:SF34">
    <property type="entry name" value="NOTOCHORD-RELATED PROTEIN"/>
    <property type="match status" value="1"/>
</dbReference>
<dbReference type="PROSITE" id="PS50157">
    <property type="entry name" value="ZINC_FINGER_C2H2_2"/>
    <property type="match status" value="1"/>
</dbReference>
<evidence type="ECO:0000313" key="3">
    <source>
        <dbReference type="Proteomes" id="UP000515129"/>
    </source>
</evidence>
<keyword evidence="1" id="KW-0479">Metal-binding</keyword>
<dbReference type="AlphaFoldDB" id="A0A6P6L3U9"/>
<dbReference type="SMART" id="SM00355">
    <property type="entry name" value="ZnF_C2H2"/>
    <property type="match status" value="2"/>
</dbReference>
<dbReference type="Proteomes" id="UP000515129">
    <property type="component" value="Chromosome 4"/>
</dbReference>
<organism evidence="3 4">
    <name type="scientific">Carassius auratus</name>
    <name type="common">Goldfish</name>
    <dbReference type="NCBI Taxonomy" id="7957"/>
    <lineage>
        <taxon>Eukaryota</taxon>
        <taxon>Metazoa</taxon>
        <taxon>Chordata</taxon>
        <taxon>Craniata</taxon>
        <taxon>Vertebrata</taxon>
        <taxon>Euteleostomi</taxon>
        <taxon>Actinopterygii</taxon>
        <taxon>Neopterygii</taxon>
        <taxon>Teleostei</taxon>
        <taxon>Ostariophysi</taxon>
        <taxon>Cypriniformes</taxon>
        <taxon>Cyprinidae</taxon>
        <taxon>Cyprininae</taxon>
        <taxon>Carassius</taxon>
    </lineage>
</organism>
<dbReference type="InterPro" id="IPR013087">
    <property type="entry name" value="Znf_C2H2_type"/>
</dbReference>
<sequence length="813" mass="92321">MPYTCFHCKQVIPGHAKGLFIHLRAVHGINYASTFFQCCEDGCRRTFRYIRSFRRHLLQHSVPEKHYRPEQHFGGSTGASVQGLSRTINAEMQNAEIADLETPTQENKDDDYWDELEPETITERIALFLATLKSKSAQTYSTVSFVVQQTSSLISDIVGSLQSKTLSLFEKLGHKDDSGVQKLACDFEEAKSPFKGLESDFKQMQYFTKSGNFIHPIEEALPGVSYVQRRDSATGTVRQVAVQDVFYRVPLKPLLTKLLELPGILDAIFTWQQRENGVLLDFYDGEYCKQHPLLSSKVSVPLLLYNDDCETVNPLGSKVVVHKLGFLYFTIKSLPPEFLSKLSSHFLVAVYKSDDAKTYGIDSVLLPVIEELKDLEVNGITLNTPHFKGEMRFSVAQLCGDNLGLNAILGFTESFSGNYFCRICKAHKTTTRAQTKEDVSLLRNKTNHAEDVHLANLSETGVKRDSILNNLCYFNVTHNQVADVMHDLLEGVGPYELKLIQSINFNSLIEDKHLTLEKLNFRITSFDYGFPDLKNKPSVIGRHELKNPEGAMHQSAAQTWCLLRLLPCMIGDLIPEENEHWELLLLLLECMELIFSPSLTPEAAVYLAAIIDEHHSLFLELYPNLHLRPKHHFMVHYPNAILKLGPLIQFWSMRFEAKHGFFKRISHVTCNFKNICKTMAFRHQMMQCYSLLSGSVFKSETEVGPGHSTLLAVMDGFGDVQSGLEDFPPFTETFIPAWIRVNGTQYKPGMTVFLSYTADGEPQFGLVKKILVLDHSVKLVVQNSLLDHHPLHAVQSYRDNDICLYVSLRYRIF</sequence>
<evidence type="ECO:0000259" key="2">
    <source>
        <dbReference type="PROSITE" id="PS50157"/>
    </source>
</evidence>
<dbReference type="GO" id="GO:0008270">
    <property type="term" value="F:zinc ion binding"/>
    <property type="evidence" value="ECO:0007669"/>
    <property type="project" value="UniProtKB-KW"/>
</dbReference>
<name>A0A6P6L3U9_CARAU</name>